<proteinExistence type="predicted"/>
<evidence type="ECO:0000313" key="3">
    <source>
        <dbReference type="EMBL" id="QKZ06422.1"/>
    </source>
</evidence>
<dbReference type="EMBL" id="CP056030">
    <property type="protein sequence ID" value="QKZ06422.1"/>
    <property type="molecule type" value="Genomic_DNA"/>
</dbReference>
<dbReference type="Pfam" id="PF11575">
    <property type="entry name" value="FhuF_C"/>
    <property type="match status" value="1"/>
</dbReference>
<keyword evidence="4" id="KW-1185">Reference proteome</keyword>
<protein>
    <submittedName>
        <fullName evidence="3">Siderophore-iron reductase FhuF</fullName>
    </submittedName>
</protein>
<evidence type="ECO:0000259" key="2">
    <source>
        <dbReference type="Pfam" id="PF11575"/>
    </source>
</evidence>
<accession>A0A7D5H5X8</accession>
<evidence type="ECO:0000259" key="1">
    <source>
        <dbReference type="Pfam" id="PF06276"/>
    </source>
</evidence>
<dbReference type="GO" id="GO:0003824">
    <property type="term" value="F:catalytic activity"/>
    <property type="evidence" value="ECO:0007669"/>
    <property type="project" value="UniProtKB-ARBA"/>
</dbReference>
<dbReference type="Pfam" id="PF06276">
    <property type="entry name" value="FhuF"/>
    <property type="match status" value="1"/>
</dbReference>
<name>A0A7D5H5X8_9PSED</name>
<dbReference type="NCBIfam" id="TIGR03951">
    <property type="entry name" value="Fe_III_red_FhuF"/>
    <property type="match status" value="1"/>
</dbReference>
<dbReference type="InterPro" id="IPR022770">
    <property type="entry name" value="IucA/IucC-like_C"/>
</dbReference>
<gene>
    <name evidence="3" type="primary">fhuF</name>
    <name evidence="3" type="ORF">HWQ56_22640</name>
</gene>
<evidence type="ECO:0000313" key="4">
    <source>
        <dbReference type="Proteomes" id="UP000509568"/>
    </source>
</evidence>
<dbReference type="InterPro" id="IPR008090">
    <property type="entry name" value="Fe_iron_reduct"/>
</dbReference>
<feature type="domain" description="Ferric siderophore reductase C-terminal" evidence="2">
    <location>
        <begin position="202"/>
        <end position="222"/>
    </location>
</feature>
<sequence length="224" mass="24494">MNHEWATGPCAGMLHGLVPAADPRPAIPLDRALATAHLDAALLRIYGPALFAEQKPVLVSQWSKYFFMHWLPAVLVTQLAYGWYLPLQLDQLALVLDERGLPLGVKLLEEGEPGEADESLEPVVQASLRPFVERLSAYGEVPTAVLWGNAGDYLEQAVVRLQALGVAVGPALALLQARKAADGRGNPLYEPVRYLPDGKRQRRSCCLAYKVEWVGPCEHCPLVA</sequence>
<organism evidence="3 4">
    <name type="scientific">Pseudomonas eucalypticola</name>
    <dbReference type="NCBI Taxonomy" id="2599595"/>
    <lineage>
        <taxon>Bacteria</taxon>
        <taxon>Pseudomonadati</taxon>
        <taxon>Pseudomonadota</taxon>
        <taxon>Gammaproteobacteria</taxon>
        <taxon>Pseudomonadales</taxon>
        <taxon>Pseudomonadaceae</taxon>
        <taxon>Pseudomonas</taxon>
    </lineage>
</organism>
<dbReference type="KEGG" id="pez:HWQ56_22640"/>
<reference evidence="3 4" key="1">
    <citation type="submission" date="2020-06" db="EMBL/GenBank/DDBJ databases">
        <title>Pseudomonas eucalypticola sp. nov., an endophyte of Eucalyptus dunnii leaves with biocontrol ability of eucalyptus leaf blight.</title>
        <authorList>
            <person name="Liu Y."/>
            <person name="Song Z."/>
            <person name="Zeng H."/>
            <person name="Lu M."/>
            <person name="Wang X."/>
            <person name="Lian X."/>
            <person name="Zhang Q."/>
        </authorList>
    </citation>
    <scope>NUCLEOTIDE SEQUENCE [LARGE SCALE GENOMIC DNA]</scope>
    <source>
        <strain evidence="3 4">NP-1</strain>
    </source>
</reference>
<dbReference type="RefSeq" id="WP_176571826.1">
    <property type="nucleotide sequence ID" value="NZ_CP056030.1"/>
</dbReference>
<feature type="domain" description="Aerobactin siderophore biosynthesis IucA/IucC-like C-terminal" evidence="1">
    <location>
        <begin position="60"/>
        <end position="200"/>
    </location>
</feature>
<dbReference type="Proteomes" id="UP000509568">
    <property type="component" value="Chromosome"/>
</dbReference>
<dbReference type="AlphaFoldDB" id="A0A7D5H5X8"/>
<dbReference type="InterPro" id="IPR024726">
    <property type="entry name" value="FhuF_C"/>
</dbReference>
<dbReference type="GO" id="GO:0051537">
    <property type="term" value="F:2 iron, 2 sulfur cluster binding"/>
    <property type="evidence" value="ECO:0007669"/>
    <property type="project" value="InterPro"/>
</dbReference>